<keyword evidence="1" id="KW-0732">Signal</keyword>
<evidence type="ECO:0000313" key="2">
    <source>
        <dbReference type="EMBL" id="RUL58679.1"/>
    </source>
</evidence>
<name>A0A3S0R9L3_9BACT</name>
<keyword evidence="3" id="KW-1185">Reference proteome</keyword>
<dbReference type="OrthoDB" id="1440774at2"/>
<dbReference type="InterPro" id="IPR005901">
    <property type="entry name" value="GLPGLI"/>
</dbReference>
<sequence length="229" mass="26394">MKLLIVFLFSIMSLSAGAQPKGIKCTYVSTFIMHNGFLEIENEMARNIIMERIKKDKKVYSLSVYDGRYLFKKEPESIDAMPMTVDVKNIFMDFRDSICIRQSEYNGQLYLSKEKIERNDWDIVSQTDTIHGKLCSKAVLRGNPKIIAWFTTDVPFSYVPFGYNGLPGLVIRMKMPAYYIDLKEISELAEVDLEIPTKGKNITEAELYKMEKVDFGKNLEKATSVKVYE</sequence>
<comment type="caution">
    <text evidence="2">The sequence shown here is derived from an EMBL/GenBank/DDBJ whole genome shotgun (WGS) entry which is preliminary data.</text>
</comment>
<proteinExistence type="predicted"/>
<dbReference type="EMBL" id="RYYU01000001">
    <property type="protein sequence ID" value="RUL58679.1"/>
    <property type="molecule type" value="Genomic_DNA"/>
</dbReference>
<dbReference type="Pfam" id="PF09697">
    <property type="entry name" value="Porph_ging"/>
    <property type="match status" value="1"/>
</dbReference>
<dbReference type="Proteomes" id="UP000278983">
    <property type="component" value="Unassembled WGS sequence"/>
</dbReference>
<evidence type="ECO:0000313" key="3">
    <source>
        <dbReference type="Proteomes" id="UP000278983"/>
    </source>
</evidence>
<reference evidence="2 3" key="1">
    <citation type="submission" date="2018-12" db="EMBL/GenBank/DDBJ databases">
        <title>Genome sequencing of Prevotella sp. KCOM 3155 (= JS262).</title>
        <authorList>
            <person name="Kook J.-K."/>
            <person name="Park S.-N."/>
            <person name="Lim Y.K."/>
        </authorList>
    </citation>
    <scope>NUCLEOTIDE SEQUENCE [LARGE SCALE GENOMIC DNA]</scope>
    <source>
        <strain evidence="2 3">KCOM 3155</strain>
    </source>
</reference>
<organism evidence="2 3">
    <name type="scientific">Prevotella koreensis</name>
    <dbReference type="NCBI Taxonomy" id="2490854"/>
    <lineage>
        <taxon>Bacteria</taxon>
        <taxon>Pseudomonadati</taxon>
        <taxon>Bacteroidota</taxon>
        <taxon>Bacteroidia</taxon>
        <taxon>Bacteroidales</taxon>
        <taxon>Prevotellaceae</taxon>
        <taxon>Prevotella</taxon>
    </lineage>
</organism>
<gene>
    <name evidence="2" type="ORF">EHV08_02085</name>
</gene>
<feature type="chain" id="PRO_5018643853" evidence="1">
    <location>
        <begin position="19"/>
        <end position="229"/>
    </location>
</feature>
<dbReference type="RefSeq" id="WP_126677775.1">
    <property type="nucleotide sequence ID" value="NZ_RYYU01000001.1"/>
</dbReference>
<protein>
    <submittedName>
        <fullName evidence="2">GLPGLI family protein</fullName>
    </submittedName>
</protein>
<dbReference type="AlphaFoldDB" id="A0A3S0R9L3"/>
<evidence type="ECO:0000256" key="1">
    <source>
        <dbReference type="SAM" id="SignalP"/>
    </source>
</evidence>
<feature type="signal peptide" evidence="1">
    <location>
        <begin position="1"/>
        <end position="18"/>
    </location>
</feature>
<accession>A0A3S0R9L3</accession>
<dbReference type="NCBIfam" id="TIGR01200">
    <property type="entry name" value="GLPGLI"/>
    <property type="match status" value="1"/>
</dbReference>